<organism evidence="2 3">
    <name type="scientific">Aquibacillus koreensis</name>
    <dbReference type="NCBI Taxonomy" id="279446"/>
    <lineage>
        <taxon>Bacteria</taxon>
        <taxon>Bacillati</taxon>
        <taxon>Bacillota</taxon>
        <taxon>Bacilli</taxon>
        <taxon>Bacillales</taxon>
        <taxon>Bacillaceae</taxon>
        <taxon>Aquibacillus</taxon>
    </lineage>
</organism>
<feature type="transmembrane region" description="Helical" evidence="1">
    <location>
        <begin position="6"/>
        <end position="25"/>
    </location>
</feature>
<reference evidence="2" key="1">
    <citation type="submission" date="2022-06" db="EMBL/GenBank/DDBJ databases">
        <title>Aquibacillus sp. a new bacterium isolated from soil saline samples.</title>
        <authorList>
            <person name="Galisteo C."/>
            <person name="De La Haba R."/>
            <person name="Sanchez-Porro C."/>
            <person name="Ventosa A."/>
        </authorList>
    </citation>
    <scope>NUCLEOTIDE SEQUENCE</scope>
    <source>
        <strain evidence="2">JCM 12387</strain>
    </source>
</reference>
<proteinExistence type="predicted"/>
<comment type="caution">
    <text evidence="2">The sequence shown here is derived from an EMBL/GenBank/DDBJ whole genome shotgun (WGS) entry which is preliminary data.</text>
</comment>
<dbReference type="AlphaFoldDB" id="A0A9X3WIP7"/>
<evidence type="ECO:0000313" key="2">
    <source>
        <dbReference type="EMBL" id="MDC3420717.1"/>
    </source>
</evidence>
<evidence type="ECO:0000256" key="1">
    <source>
        <dbReference type="SAM" id="Phobius"/>
    </source>
</evidence>
<gene>
    <name evidence="2" type="ORF">NC661_10085</name>
</gene>
<dbReference type="Proteomes" id="UP001145072">
    <property type="component" value="Unassembled WGS sequence"/>
</dbReference>
<name>A0A9X3WIP7_9BACI</name>
<dbReference type="RefSeq" id="WP_259865665.1">
    <property type="nucleotide sequence ID" value="NZ_JAMQJZ010000006.1"/>
</dbReference>
<keyword evidence="3" id="KW-1185">Reference proteome</keyword>
<accession>A0A9X3WIP7</accession>
<evidence type="ECO:0008006" key="4">
    <source>
        <dbReference type="Google" id="ProtNLM"/>
    </source>
</evidence>
<keyword evidence="1" id="KW-1133">Transmembrane helix</keyword>
<protein>
    <recommendedName>
        <fullName evidence="4">YesK-like protein</fullName>
    </recommendedName>
</protein>
<feature type="transmembrane region" description="Helical" evidence="1">
    <location>
        <begin position="32"/>
        <end position="52"/>
    </location>
</feature>
<evidence type="ECO:0000313" key="3">
    <source>
        <dbReference type="Proteomes" id="UP001145072"/>
    </source>
</evidence>
<feature type="transmembrane region" description="Helical" evidence="1">
    <location>
        <begin position="58"/>
        <end position="80"/>
    </location>
</feature>
<keyword evidence="1" id="KW-0472">Membrane</keyword>
<dbReference type="EMBL" id="JAMQJZ010000006">
    <property type="protein sequence ID" value="MDC3420717.1"/>
    <property type="molecule type" value="Genomic_DNA"/>
</dbReference>
<sequence>MDELFFVILPWFLLFCSIIGIVYSIKRKLTYVWGFLLCVIGISVYLFGFQVVGGFEGIGLSLLSALPFTIGLFILFISWIGKKM</sequence>
<keyword evidence="1" id="KW-0812">Transmembrane</keyword>